<proteinExistence type="predicted"/>
<comment type="caution">
    <text evidence="2">The sequence shown here is derived from an EMBL/GenBank/DDBJ whole genome shotgun (WGS) entry which is preliminary data.</text>
</comment>
<evidence type="ECO:0000313" key="2">
    <source>
        <dbReference type="EMBL" id="KAL0284277.1"/>
    </source>
</evidence>
<accession>A0AAW2IPK8</accession>
<feature type="compositionally biased region" description="Gly residues" evidence="1">
    <location>
        <begin position="27"/>
        <end position="36"/>
    </location>
</feature>
<sequence length="55" mass="6000">MERFNTLAGRNFPATAVAPRRRRRDGGGGAEAVGGGGDERWGLIWWLWVAEGLVC</sequence>
<dbReference type="EMBL" id="JACGWJ010001159">
    <property type="protein sequence ID" value="KAL0284277.1"/>
    <property type="molecule type" value="Genomic_DNA"/>
</dbReference>
<organism evidence="2">
    <name type="scientific">Sesamum radiatum</name>
    <name type="common">Black benniseed</name>
    <dbReference type="NCBI Taxonomy" id="300843"/>
    <lineage>
        <taxon>Eukaryota</taxon>
        <taxon>Viridiplantae</taxon>
        <taxon>Streptophyta</taxon>
        <taxon>Embryophyta</taxon>
        <taxon>Tracheophyta</taxon>
        <taxon>Spermatophyta</taxon>
        <taxon>Magnoliopsida</taxon>
        <taxon>eudicotyledons</taxon>
        <taxon>Gunneridae</taxon>
        <taxon>Pentapetalae</taxon>
        <taxon>asterids</taxon>
        <taxon>lamiids</taxon>
        <taxon>Lamiales</taxon>
        <taxon>Pedaliaceae</taxon>
        <taxon>Sesamum</taxon>
    </lineage>
</organism>
<feature type="region of interest" description="Disordered" evidence="1">
    <location>
        <begin position="17"/>
        <end position="37"/>
    </location>
</feature>
<reference evidence="2" key="2">
    <citation type="journal article" date="2024" name="Plant">
        <title>Genomic evolution and insights into agronomic trait innovations of Sesamum species.</title>
        <authorList>
            <person name="Miao H."/>
            <person name="Wang L."/>
            <person name="Qu L."/>
            <person name="Liu H."/>
            <person name="Sun Y."/>
            <person name="Le M."/>
            <person name="Wang Q."/>
            <person name="Wei S."/>
            <person name="Zheng Y."/>
            <person name="Lin W."/>
            <person name="Duan Y."/>
            <person name="Cao H."/>
            <person name="Xiong S."/>
            <person name="Wang X."/>
            <person name="Wei L."/>
            <person name="Li C."/>
            <person name="Ma Q."/>
            <person name="Ju M."/>
            <person name="Zhao R."/>
            <person name="Li G."/>
            <person name="Mu C."/>
            <person name="Tian Q."/>
            <person name="Mei H."/>
            <person name="Zhang T."/>
            <person name="Gao T."/>
            <person name="Zhang H."/>
        </authorList>
    </citation>
    <scope>NUCLEOTIDE SEQUENCE</scope>
    <source>
        <strain evidence="2">G02</strain>
    </source>
</reference>
<protein>
    <submittedName>
        <fullName evidence="2">Uncharacterized protein</fullName>
    </submittedName>
</protein>
<name>A0AAW2IPK8_SESRA</name>
<gene>
    <name evidence="2" type="ORF">Sradi_7202800</name>
</gene>
<reference evidence="2" key="1">
    <citation type="submission" date="2020-06" db="EMBL/GenBank/DDBJ databases">
        <authorList>
            <person name="Li T."/>
            <person name="Hu X."/>
            <person name="Zhang T."/>
            <person name="Song X."/>
            <person name="Zhang H."/>
            <person name="Dai N."/>
            <person name="Sheng W."/>
            <person name="Hou X."/>
            <person name="Wei L."/>
        </authorList>
    </citation>
    <scope>NUCLEOTIDE SEQUENCE</scope>
    <source>
        <strain evidence="2">G02</strain>
        <tissue evidence="2">Leaf</tissue>
    </source>
</reference>
<evidence type="ECO:0000256" key="1">
    <source>
        <dbReference type="SAM" id="MobiDB-lite"/>
    </source>
</evidence>
<dbReference type="AlphaFoldDB" id="A0AAW2IPK8"/>